<name>A0AAW7XLH2_9GAMM</name>
<protein>
    <recommendedName>
        <fullName evidence="4">DUF4864 domain-containing protein</fullName>
    </recommendedName>
</protein>
<proteinExistence type="predicted"/>
<comment type="caution">
    <text evidence="2">The sequence shown here is derived from an EMBL/GenBank/DDBJ whole genome shotgun (WGS) entry which is preliminary data.</text>
</comment>
<dbReference type="Proteomes" id="UP001169862">
    <property type="component" value="Unassembled WGS sequence"/>
</dbReference>
<reference evidence="2" key="1">
    <citation type="submission" date="2023-07" db="EMBL/GenBank/DDBJ databases">
        <title>Genome content predicts the carbon catabolic preferences of heterotrophic bacteria.</title>
        <authorList>
            <person name="Gralka M."/>
        </authorList>
    </citation>
    <scope>NUCLEOTIDE SEQUENCE</scope>
    <source>
        <strain evidence="2">I2M16</strain>
    </source>
</reference>
<feature type="chain" id="PRO_5043532607" description="DUF4864 domain-containing protein" evidence="1">
    <location>
        <begin position="29"/>
        <end position="147"/>
    </location>
</feature>
<gene>
    <name evidence="2" type="ORF">Q4490_13535</name>
</gene>
<evidence type="ECO:0000313" key="2">
    <source>
        <dbReference type="EMBL" id="MDO6454591.1"/>
    </source>
</evidence>
<feature type="signal peptide" evidence="1">
    <location>
        <begin position="1"/>
        <end position="28"/>
    </location>
</feature>
<evidence type="ECO:0008006" key="4">
    <source>
        <dbReference type="Google" id="ProtNLM"/>
    </source>
</evidence>
<evidence type="ECO:0000313" key="3">
    <source>
        <dbReference type="Proteomes" id="UP001169862"/>
    </source>
</evidence>
<dbReference type="AlphaFoldDB" id="A0AAW7XLH2"/>
<evidence type="ECO:0000256" key="1">
    <source>
        <dbReference type="SAM" id="SignalP"/>
    </source>
</evidence>
<dbReference type="RefSeq" id="WP_303551366.1">
    <property type="nucleotide sequence ID" value="NZ_JAUOPG010000009.1"/>
</dbReference>
<dbReference type="EMBL" id="JAUOPG010000009">
    <property type="protein sequence ID" value="MDO6454591.1"/>
    <property type="molecule type" value="Genomic_DNA"/>
</dbReference>
<sequence>MLSFMERSSISRFMGAVILMLSAQIALAHNDEASHKAVSLPTHAEAFALLMQQGDQPFSTISSCQSVSDVSSETVRDILGYYLSVLAQFDESRIKVTSHPESAHIRIAISFEVVDDELPWSYGFEFNVESNDGHWNTVSGSLRCTGM</sequence>
<keyword evidence="1" id="KW-0732">Signal</keyword>
<accession>A0AAW7XLH2</accession>
<organism evidence="2 3">
    <name type="scientific">Neptunomonas phycophila</name>
    <dbReference type="NCBI Taxonomy" id="1572645"/>
    <lineage>
        <taxon>Bacteria</taxon>
        <taxon>Pseudomonadati</taxon>
        <taxon>Pseudomonadota</taxon>
        <taxon>Gammaproteobacteria</taxon>
        <taxon>Oceanospirillales</taxon>
        <taxon>Oceanospirillaceae</taxon>
        <taxon>Neptunomonas</taxon>
    </lineage>
</organism>